<reference evidence="1 2" key="1">
    <citation type="submission" date="2019-02" db="EMBL/GenBank/DDBJ databases">
        <title>Isolation of virulent Lactobacillus brevis phages.</title>
        <authorList>
            <person name="Feyereisen M."/>
            <person name="Mahony J."/>
            <person name="O'Sullivan T."/>
            <person name="van Sinderen D."/>
        </authorList>
    </citation>
    <scope>NUCLEOTIDE SEQUENCE [LARGE SCALE GENOMIC DNA]</scope>
</reference>
<dbReference type="EMBL" id="MK504443">
    <property type="protein sequence ID" value="QBJ03400.1"/>
    <property type="molecule type" value="Genomic_DNA"/>
</dbReference>
<evidence type="ECO:0000313" key="1">
    <source>
        <dbReference type="EMBL" id="QBJ03400.1"/>
    </source>
</evidence>
<proteinExistence type="predicted"/>
<organism evidence="1 2">
    <name type="scientific">Lactobacillus phage 521B</name>
    <dbReference type="NCBI Taxonomy" id="2510942"/>
    <lineage>
        <taxon>Viruses</taxon>
        <taxon>Duplodnaviria</taxon>
        <taxon>Heunggongvirae</taxon>
        <taxon>Uroviricota</taxon>
        <taxon>Caudoviricetes</taxon>
        <taxon>Herelleviridae</taxon>
        <taxon>Tybeckvirus</taxon>
        <taxon>Tybeckvirus tv521B</taxon>
    </lineage>
</organism>
<gene>
    <name evidence="1" type="ORF">B521_0050</name>
</gene>
<dbReference type="Proteomes" id="UP000308874">
    <property type="component" value="Segment"/>
</dbReference>
<sequence>MKENILTRVIKKYRSEIDIESKLRSLFLSELEDSGDKGYAILDDKKLISTLYPYSPTREKLVQGIDDEKIKNTLNTSYHSSFLTGYSEKSVYITDCIDIDSGVYIKIMIYPIEVNRHSSWEPLEIPTLKEPTEKIGIFIVTDYEDINKKIFKDVSYAMIDSQCKECKEDNDE</sequence>
<name>A0A4Y5FEV7_9CAUD</name>
<protein>
    <submittedName>
        <fullName evidence="1">Uncharacterized protein</fullName>
    </submittedName>
</protein>
<evidence type="ECO:0000313" key="2">
    <source>
        <dbReference type="Proteomes" id="UP000308874"/>
    </source>
</evidence>
<keyword evidence="2" id="KW-1185">Reference proteome</keyword>
<accession>A0A4Y5FEV7</accession>